<protein>
    <submittedName>
        <fullName evidence="2">Uncharacterized protein</fullName>
    </submittedName>
</protein>
<gene>
    <name evidence="2" type="ORF">QYE76_058300</name>
</gene>
<sequence>MAVEHRVVAVVVAIVVGAVVIKLRRRGLVAALAGVSPPAAGARRGRQWLVPFVVGGFEVDDGNGEPDGDVAGRR</sequence>
<evidence type="ECO:0000313" key="3">
    <source>
        <dbReference type="Proteomes" id="UP001231189"/>
    </source>
</evidence>
<proteinExistence type="predicted"/>
<keyword evidence="1" id="KW-0472">Membrane</keyword>
<accession>A0AAD8T580</accession>
<name>A0AAD8T580_LOLMU</name>
<keyword evidence="1" id="KW-1133">Transmembrane helix</keyword>
<feature type="transmembrane region" description="Helical" evidence="1">
    <location>
        <begin position="6"/>
        <end position="23"/>
    </location>
</feature>
<evidence type="ECO:0000313" key="2">
    <source>
        <dbReference type="EMBL" id="KAK1670141.1"/>
    </source>
</evidence>
<keyword evidence="3" id="KW-1185">Reference proteome</keyword>
<evidence type="ECO:0000256" key="1">
    <source>
        <dbReference type="SAM" id="Phobius"/>
    </source>
</evidence>
<keyword evidence="1" id="KW-0812">Transmembrane</keyword>
<dbReference type="AlphaFoldDB" id="A0AAD8T580"/>
<organism evidence="2 3">
    <name type="scientific">Lolium multiflorum</name>
    <name type="common">Italian ryegrass</name>
    <name type="synonym">Lolium perenne subsp. multiflorum</name>
    <dbReference type="NCBI Taxonomy" id="4521"/>
    <lineage>
        <taxon>Eukaryota</taxon>
        <taxon>Viridiplantae</taxon>
        <taxon>Streptophyta</taxon>
        <taxon>Embryophyta</taxon>
        <taxon>Tracheophyta</taxon>
        <taxon>Spermatophyta</taxon>
        <taxon>Magnoliopsida</taxon>
        <taxon>Liliopsida</taxon>
        <taxon>Poales</taxon>
        <taxon>Poaceae</taxon>
        <taxon>BOP clade</taxon>
        <taxon>Pooideae</taxon>
        <taxon>Poodae</taxon>
        <taxon>Poeae</taxon>
        <taxon>Poeae Chloroplast Group 2 (Poeae type)</taxon>
        <taxon>Loliodinae</taxon>
        <taxon>Loliinae</taxon>
        <taxon>Lolium</taxon>
    </lineage>
</organism>
<dbReference type="Proteomes" id="UP001231189">
    <property type="component" value="Unassembled WGS sequence"/>
</dbReference>
<reference evidence="2" key="1">
    <citation type="submission" date="2023-07" db="EMBL/GenBank/DDBJ databases">
        <title>A chromosome-level genome assembly of Lolium multiflorum.</title>
        <authorList>
            <person name="Chen Y."/>
            <person name="Copetti D."/>
            <person name="Kolliker R."/>
            <person name="Studer B."/>
        </authorList>
    </citation>
    <scope>NUCLEOTIDE SEQUENCE</scope>
    <source>
        <strain evidence="2">02402/16</strain>
        <tissue evidence="2">Leaf</tissue>
    </source>
</reference>
<comment type="caution">
    <text evidence="2">The sequence shown here is derived from an EMBL/GenBank/DDBJ whole genome shotgun (WGS) entry which is preliminary data.</text>
</comment>
<dbReference type="EMBL" id="JAUUTY010000003">
    <property type="protein sequence ID" value="KAK1670141.1"/>
    <property type="molecule type" value="Genomic_DNA"/>
</dbReference>